<evidence type="ECO:0000313" key="2">
    <source>
        <dbReference type="Proteomes" id="UP001165041"/>
    </source>
</evidence>
<accession>A0A9W6QFT1</accession>
<organism evidence="1 2">
    <name type="scientific">Kitasatospora phosalacinea</name>
    <dbReference type="NCBI Taxonomy" id="2065"/>
    <lineage>
        <taxon>Bacteria</taxon>
        <taxon>Bacillati</taxon>
        <taxon>Actinomycetota</taxon>
        <taxon>Actinomycetes</taxon>
        <taxon>Kitasatosporales</taxon>
        <taxon>Streptomycetaceae</taxon>
        <taxon>Kitasatospora</taxon>
    </lineage>
</organism>
<name>A0A9W6QFT1_9ACTN</name>
<dbReference type="EMBL" id="BSSA01000027">
    <property type="protein sequence ID" value="GLW73692.1"/>
    <property type="molecule type" value="Genomic_DNA"/>
</dbReference>
<gene>
    <name evidence="1" type="ORF">Kpho02_59900</name>
</gene>
<proteinExistence type="predicted"/>
<evidence type="ECO:0000313" key="1">
    <source>
        <dbReference type="EMBL" id="GLW73692.1"/>
    </source>
</evidence>
<reference evidence="1" key="1">
    <citation type="submission" date="2023-02" db="EMBL/GenBank/DDBJ databases">
        <title>Kitasatospora phosalacinea NBRC 14627.</title>
        <authorList>
            <person name="Ichikawa N."/>
            <person name="Sato H."/>
            <person name="Tonouchi N."/>
        </authorList>
    </citation>
    <scope>NUCLEOTIDE SEQUENCE</scope>
    <source>
        <strain evidence="1">NBRC 14627</strain>
    </source>
</reference>
<comment type="caution">
    <text evidence="1">The sequence shown here is derived from an EMBL/GenBank/DDBJ whole genome shotgun (WGS) entry which is preliminary data.</text>
</comment>
<protein>
    <submittedName>
        <fullName evidence="1">Uncharacterized protein</fullName>
    </submittedName>
</protein>
<dbReference type="RefSeq" id="WP_285739326.1">
    <property type="nucleotide sequence ID" value="NZ_BSSA01000027.1"/>
</dbReference>
<dbReference type="AlphaFoldDB" id="A0A9W6QFT1"/>
<sequence length="131" mass="14197">MDTMMHRQTATDLDDLYARYAGRLRNEAAEQLAAITTVDLAEDLVEQVWEDVSGDLYPEGRRGLDGLLVLLRDKLRTVRTRAAAASRAIREVVIDPDDLDDAPAASISTLRPLPATVSAAVAALRTLPLAG</sequence>
<dbReference type="Proteomes" id="UP001165041">
    <property type="component" value="Unassembled WGS sequence"/>
</dbReference>